<name>B0YR32_MYXFU</name>
<sequence>MAAKKKKPTYSMRAPPAEVEAFVQGEPAKKMGRTPKSAPSDPQLERKQKTLYLTVQIQRRLAVEAARTGKEHSQIAEELFDKYLPK</sequence>
<protein>
    <submittedName>
        <fullName evidence="2">Uncharacterized protein</fullName>
    </submittedName>
</protein>
<accession>B0YR32</accession>
<dbReference type="EMBL" id="EU137666">
    <property type="protein sequence ID" value="ABX46806.1"/>
    <property type="molecule type" value="Genomic_DNA"/>
</dbReference>
<dbReference type="RefSeq" id="WP_012290017.1">
    <property type="nucleotide sequence ID" value="NC_010372.1"/>
</dbReference>
<geneLocation type="plasmid" evidence="2">
    <name>pMF1</name>
</geneLocation>
<dbReference type="AlphaFoldDB" id="B0YR32"/>
<evidence type="ECO:0000256" key="1">
    <source>
        <dbReference type="SAM" id="MobiDB-lite"/>
    </source>
</evidence>
<evidence type="ECO:0000313" key="2">
    <source>
        <dbReference type="EMBL" id="ABX46806.1"/>
    </source>
</evidence>
<feature type="region of interest" description="Disordered" evidence="1">
    <location>
        <begin position="1"/>
        <end position="47"/>
    </location>
</feature>
<gene>
    <name evidence="2" type="ORF">pMF1.23</name>
</gene>
<reference evidence="2" key="1">
    <citation type="journal article" date="2008" name="Appl. Environ. Microbiol.">
        <title>Discovery of the autonomously replicating plasmid pMF1 from Myxococcus fulvus and development of a gene cloning system in Myxococcus xanthus.</title>
        <authorList>
            <person name="Zhao J.Y."/>
            <person name="Zhong L."/>
            <person name="Shen M.J."/>
            <person name="Xia Z.J."/>
            <person name="Cheng Q.X."/>
            <person name="Sun X."/>
            <person name="Zhao G.P."/>
            <person name="Li Y.Z."/>
            <person name="Qin Z.J."/>
        </authorList>
    </citation>
    <scope>NUCLEOTIDE SEQUENCE</scope>
    <source>
        <strain evidence="2">124B02</strain>
        <plasmid evidence="2">pMF1</plasmid>
    </source>
</reference>
<proteinExistence type="predicted"/>
<organism evidence="2">
    <name type="scientific">Myxococcus fulvus</name>
    <dbReference type="NCBI Taxonomy" id="33"/>
    <lineage>
        <taxon>Bacteria</taxon>
        <taxon>Pseudomonadati</taxon>
        <taxon>Myxococcota</taxon>
        <taxon>Myxococcia</taxon>
        <taxon>Myxococcales</taxon>
        <taxon>Cystobacterineae</taxon>
        <taxon>Myxococcaceae</taxon>
        <taxon>Myxococcus</taxon>
    </lineage>
</organism>
<keyword evidence="2" id="KW-0614">Plasmid</keyword>